<dbReference type="PANTHER" id="PTHR31313:SF81">
    <property type="entry name" value="TY1 ENHANCER ACTIVATOR"/>
    <property type="match status" value="1"/>
</dbReference>
<dbReference type="GO" id="GO:0003677">
    <property type="term" value="F:DNA binding"/>
    <property type="evidence" value="ECO:0007669"/>
    <property type="project" value="UniProtKB-KW"/>
</dbReference>
<keyword evidence="2" id="KW-0862">Zinc</keyword>
<evidence type="ECO:0000256" key="5">
    <source>
        <dbReference type="ARBA" id="ARBA00023163"/>
    </source>
</evidence>
<feature type="coiled-coil region" evidence="7">
    <location>
        <begin position="87"/>
        <end position="121"/>
    </location>
</feature>
<gene>
    <name evidence="10" type="ORF">SCHPADRAFT_893935</name>
</gene>
<keyword evidence="11" id="KW-1185">Reference proteome</keyword>
<evidence type="ECO:0000313" key="10">
    <source>
        <dbReference type="EMBL" id="KLO08374.1"/>
    </source>
</evidence>
<evidence type="ECO:0000256" key="6">
    <source>
        <dbReference type="ARBA" id="ARBA00023242"/>
    </source>
</evidence>
<evidence type="ECO:0000259" key="9">
    <source>
        <dbReference type="Pfam" id="PF04082"/>
    </source>
</evidence>
<feature type="region of interest" description="Disordered" evidence="8">
    <location>
        <begin position="675"/>
        <end position="697"/>
    </location>
</feature>
<reference evidence="10 11" key="1">
    <citation type="submission" date="2015-04" db="EMBL/GenBank/DDBJ databases">
        <title>Complete genome sequence of Schizopora paradoxa KUC8140, a cosmopolitan wood degrader in East Asia.</title>
        <authorList>
            <consortium name="DOE Joint Genome Institute"/>
            <person name="Min B."/>
            <person name="Park H."/>
            <person name="Jang Y."/>
            <person name="Kim J.-J."/>
            <person name="Kim K.H."/>
            <person name="Pangilinan J."/>
            <person name="Lipzen A."/>
            <person name="Riley R."/>
            <person name="Grigoriev I.V."/>
            <person name="Spatafora J.W."/>
            <person name="Choi I.-G."/>
        </authorList>
    </citation>
    <scope>NUCLEOTIDE SEQUENCE [LARGE SCALE GENOMIC DNA]</scope>
    <source>
        <strain evidence="10 11">KUC8140</strain>
    </source>
</reference>
<dbReference type="InterPro" id="IPR001138">
    <property type="entry name" value="Zn2Cys6_DnaBD"/>
</dbReference>
<protein>
    <recommendedName>
        <fullName evidence="9">Xylanolytic transcriptional activator regulatory domain-containing protein</fullName>
    </recommendedName>
</protein>
<evidence type="ECO:0000256" key="7">
    <source>
        <dbReference type="SAM" id="Coils"/>
    </source>
</evidence>
<evidence type="ECO:0000256" key="2">
    <source>
        <dbReference type="ARBA" id="ARBA00022833"/>
    </source>
</evidence>
<dbReference type="EMBL" id="KQ086094">
    <property type="protein sequence ID" value="KLO08374.1"/>
    <property type="molecule type" value="Genomic_DNA"/>
</dbReference>
<dbReference type="OrthoDB" id="2154091at2759"/>
<keyword evidence="4" id="KW-0238">DNA-binding</keyword>
<dbReference type="Proteomes" id="UP000053477">
    <property type="component" value="Unassembled WGS sequence"/>
</dbReference>
<dbReference type="CDD" id="cd12148">
    <property type="entry name" value="fungal_TF_MHR"/>
    <property type="match status" value="1"/>
</dbReference>
<keyword evidence="7" id="KW-0175">Coiled coil</keyword>
<keyword evidence="6" id="KW-0539">Nucleus</keyword>
<feature type="region of interest" description="Disordered" evidence="8">
    <location>
        <begin position="129"/>
        <end position="163"/>
    </location>
</feature>
<dbReference type="InParanoid" id="A0A0H2R936"/>
<proteinExistence type="predicted"/>
<dbReference type="InterPro" id="IPR051615">
    <property type="entry name" value="Transcr_Regulatory_Elem"/>
</dbReference>
<organism evidence="10 11">
    <name type="scientific">Schizopora paradoxa</name>
    <dbReference type="NCBI Taxonomy" id="27342"/>
    <lineage>
        <taxon>Eukaryota</taxon>
        <taxon>Fungi</taxon>
        <taxon>Dikarya</taxon>
        <taxon>Basidiomycota</taxon>
        <taxon>Agaricomycotina</taxon>
        <taxon>Agaricomycetes</taxon>
        <taxon>Hymenochaetales</taxon>
        <taxon>Schizoporaceae</taxon>
        <taxon>Schizopora</taxon>
    </lineage>
</organism>
<name>A0A0H2R936_9AGAM</name>
<dbReference type="Pfam" id="PF04082">
    <property type="entry name" value="Fungal_trans"/>
    <property type="match status" value="1"/>
</dbReference>
<evidence type="ECO:0000256" key="8">
    <source>
        <dbReference type="SAM" id="MobiDB-lite"/>
    </source>
</evidence>
<sequence>MPVSAAEDSSSGVVRTKGSRKVTKKYGRNACQRCKIAKVRCEGLPICHRCVAGGLDVRTFPIILCVRGLDTRKLLSKDQERSMRHQNEALKAQVTALGSTVDSLNAEVNSLRAQLASVSLAPEAQASGSQTVFIQPPSPESLNADIHQNCSAPTSVSDESEDEDMPISESEYETDHAYLLDQEGSGLDGRRDLFREYGQLYLYGLTSPFRLYLRRSRSRPSIRIRREESPARKERHVLILPGLRDDQVVPHCSCTNACWATFLPPDAPITRLEHDQLFDRLFVFYSPWCLRVIPEFFLRDMFAYTHAQLGGQASPAPTTHYSPFLHLCLLAVATAFSDDPEVSNINFRRRFVDAAKMLMEQECAHPSISAVQGLSMLGSYYSGLGEQTLGFVYFGMSARLSQALGLGSDCEHWVEKGRIRPRDLFDRYWAFHMECAQDACWALYVGREFGIPSGQSEPFSLAELADPILDTMSWRGQGPEAQQQCQTFTIFLWSCSLMKISRRIMSLMALLGQTGARDQAKLLVAEIDMQLSSWRDELPPSLKLTPGSKKSSLPIKRRRASDVNHRFSADRCTVAAKEILSILRSWKQQYQTIRFAPITLIQVIFACGTVFLLQAHEANTGRRIADQKQTEALDRVVEVIDFMKELGQSWAGALKIVGIFERLLEEQRQRMHESIELSRARKSGRRGQHSATLGADDAFGGGTPPLLSVDASENLAVSSDDGFPASAMQSSMLQLPNAYDSDGGFASDEGHTSASPSFYDQVEQANYGMHGALDLLVDPQNAFHNAGMFDFAGTAWGMPNGDALSNLPFMGPDSPNPQFLPSPSPGSGCDFSPNVASVDPSVAPPPDSFYEYSPYVHGPPAGCAQYSLDAMPPPVGAPVGFDLNINEYPTVTDAEDQPLAAMIAAMQNETYGIY</sequence>
<dbReference type="GO" id="GO:0006351">
    <property type="term" value="P:DNA-templated transcription"/>
    <property type="evidence" value="ECO:0007669"/>
    <property type="project" value="InterPro"/>
</dbReference>
<feature type="compositionally biased region" description="Polar residues" evidence="8">
    <location>
        <begin position="146"/>
        <end position="157"/>
    </location>
</feature>
<dbReference type="GO" id="GO:0000981">
    <property type="term" value="F:DNA-binding transcription factor activity, RNA polymerase II-specific"/>
    <property type="evidence" value="ECO:0007669"/>
    <property type="project" value="InterPro"/>
</dbReference>
<feature type="region of interest" description="Disordered" evidence="8">
    <location>
        <begin position="1"/>
        <end position="20"/>
    </location>
</feature>
<dbReference type="CDD" id="cd00067">
    <property type="entry name" value="GAL4"/>
    <property type="match status" value="1"/>
</dbReference>
<evidence type="ECO:0000256" key="1">
    <source>
        <dbReference type="ARBA" id="ARBA00022723"/>
    </source>
</evidence>
<dbReference type="InterPro" id="IPR007219">
    <property type="entry name" value="XnlR_reg_dom"/>
</dbReference>
<feature type="domain" description="Xylanolytic transcriptional activator regulatory" evidence="9">
    <location>
        <begin position="284"/>
        <end position="535"/>
    </location>
</feature>
<evidence type="ECO:0000256" key="3">
    <source>
        <dbReference type="ARBA" id="ARBA00023015"/>
    </source>
</evidence>
<dbReference type="AlphaFoldDB" id="A0A0H2R936"/>
<keyword evidence="5" id="KW-0804">Transcription</keyword>
<keyword evidence="1" id="KW-0479">Metal-binding</keyword>
<dbReference type="STRING" id="27342.A0A0H2R936"/>
<evidence type="ECO:0000313" key="11">
    <source>
        <dbReference type="Proteomes" id="UP000053477"/>
    </source>
</evidence>
<dbReference type="GO" id="GO:0008270">
    <property type="term" value="F:zinc ion binding"/>
    <property type="evidence" value="ECO:0007669"/>
    <property type="project" value="InterPro"/>
</dbReference>
<keyword evidence="3" id="KW-0805">Transcription regulation</keyword>
<evidence type="ECO:0000256" key="4">
    <source>
        <dbReference type="ARBA" id="ARBA00023125"/>
    </source>
</evidence>
<accession>A0A0H2R936</accession>
<dbReference type="PANTHER" id="PTHR31313">
    <property type="entry name" value="TY1 ENHANCER ACTIVATOR"/>
    <property type="match status" value="1"/>
</dbReference>